<comment type="catalytic activity">
    <reaction evidence="9">
        <text>L-ornithine + 2-oxoglutarate = L-glutamate 5-semialdehyde + L-glutamate</text>
        <dbReference type="Rhea" id="RHEA:25160"/>
        <dbReference type="ChEBI" id="CHEBI:16810"/>
        <dbReference type="ChEBI" id="CHEBI:29985"/>
        <dbReference type="ChEBI" id="CHEBI:46911"/>
        <dbReference type="ChEBI" id="CHEBI:58066"/>
        <dbReference type="EC" id="2.6.1.13"/>
    </reaction>
    <physiologicalReaction direction="left-to-right" evidence="9">
        <dbReference type="Rhea" id="RHEA:25161"/>
    </physiologicalReaction>
</comment>
<dbReference type="Gene3D" id="3.90.1150.10">
    <property type="entry name" value="Aspartate Aminotransferase, domain 1"/>
    <property type="match status" value="1"/>
</dbReference>
<dbReference type="PIRSF" id="PIRSF000521">
    <property type="entry name" value="Transaminase_4ab_Lys_Orn"/>
    <property type="match status" value="1"/>
</dbReference>
<dbReference type="GO" id="GO:0005737">
    <property type="term" value="C:cytoplasm"/>
    <property type="evidence" value="ECO:0007669"/>
    <property type="project" value="TreeGrafter"/>
</dbReference>
<protein>
    <recommendedName>
        <fullName evidence="10 12">Ornithine aminotransferase</fullName>
        <ecNumber evidence="4 12">2.6.1.13</ecNumber>
    </recommendedName>
</protein>
<keyword evidence="6 12" id="KW-0808">Transferase</keyword>
<sequence length="452" mass="48435">MAIRRTAQRMLARSAASPAARAGARGLASASRSDQCIALEEKYNAHNYQPLPVVLERGMGSSVWDVDGVEYTDFLSAYSSMNQGHCHPRIIAALKEQADKLTLASRAFYTERLGRYAKFLTTTFGYDRVLPMNTGVEGGETAIKMARRWAYDVKGVPANEAVVLFAKNNFWGRTLAAVSSSTDPSSSGGFGPFMPGFDTIDYGSIAALEEAITRHGSDRVAAFMVEPIQGEAGVVVPPEGYLREAKRVCEAHNVLLIADEVQTGLGRTGRMLCSDWDEVKPDIVILGKALSGGVLPASAVLGSDEVVLSIKRGQHGSTFGGNPLACAVAEEAVRVLIDEKLPARADKLGAVFRSQMQEMVEPEGAGGSVESVRGRGLLNAVTVRPGTHKATGKPFSAWDVCLRLAKDARVLAKPTHQNIIRFSPPLMIAEETLDSSIAAIKDVLAAVRSECE</sequence>
<dbReference type="SUPFAM" id="SSF53383">
    <property type="entry name" value="PLP-dependent transferases"/>
    <property type="match status" value="1"/>
</dbReference>
<evidence type="ECO:0000313" key="14">
    <source>
        <dbReference type="Proteomes" id="UP000324907"/>
    </source>
</evidence>
<dbReference type="GO" id="GO:0042802">
    <property type="term" value="F:identical protein binding"/>
    <property type="evidence" value="ECO:0007669"/>
    <property type="project" value="TreeGrafter"/>
</dbReference>
<reference evidence="13 14" key="1">
    <citation type="submission" date="2019-07" db="EMBL/GenBank/DDBJ databases">
        <title>Genomes of Cafeteria roenbergensis.</title>
        <authorList>
            <person name="Fischer M.G."/>
            <person name="Hackl T."/>
            <person name="Roman M."/>
        </authorList>
    </citation>
    <scope>NUCLEOTIDE SEQUENCE [LARGE SCALE GENOMIC DNA]</scope>
    <source>
        <strain evidence="13 14">RCC970-E3</strain>
    </source>
</reference>
<dbReference type="InterPro" id="IPR049704">
    <property type="entry name" value="Aminotrans_3_PPA_site"/>
</dbReference>
<dbReference type="Pfam" id="PF00202">
    <property type="entry name" value="Aminotran_3"/>
    <property type="match status" value="1"/>
</dbReference>
<dbReference type="GO" id="GO:0055129">
    <property type="term" value="P:L-proline biosynthetic process"/>
    <property type="evidence" value="ECO:0007669"/>
    <property type="project" value="UniProtKB-UniPathway"/>
</dbReference>
<comment type="similarity">
    <text evidence="3 11">Belongs to the class-III pyridoxal-phosphate-dependent aminotransferase family.</text>
</comment>
<dbReference type="GO" id="GO:0010121">
    <property type="term" value="P:L-arginine catabolic process to proline via ornithine"/>
    <property type="evidence" value="ECO:0007669"/>
    <property type="project" value="TreeGrafter"/>
</dbReference>
<dbReference type="InterPro" id="IPR050103">
    <property type="entry name" value="Class-III_PLP-dep_AT"/>
</dbReference>
<dbReference type="GO" id="GO:0030170">
    <property type="term" value="F:pyridoxal phosphate binding"/>
    <property type="evidence" value="ECO:0007669"/>
    <property type="project" value="InterPro"/>
</dbReference>
<dbReference type="PANTHER" id="PTHR11986">
    <property type="entry name" value="AMINOTRANSFERASE CLASS III"/>
    <property type="match status" value="1"/>
</dbReference>
<evidence type="ECO:0000256" key="6">
    <source>
        <dbReference type="ARBA" id="ARBA00022679"/>
    </source>
</evidence>
<dbReference type="InterPro" id="IPR015421">
    <property type="entry name" value="PyrdxlP-dep_Trfase_major"/>
</dbReference>
<evidence type="ECO:0000256" key="4">
    <source>
        <dbReference type="ARBA" id="ARBA00012924"/>
    </source>
</evidence>
<dbReference type="GO" id="GO:0019544">
    <property type="term" value="P:L-arginine catabolic process to L-glutamate"/>
    <property type="evidence" value="ECO:0007669"/>
    <property type="project" value="TreeGrafter"/>
</dbReference>
<evidence type="ECO:0000256" key="7">
    <source>
        <dbReference type="ARBA" id="ARBA00022898"/>
    </source>
</evidence>
<evidence type="ECO:0000256" key="5">
    <source>
        <dbReference type="ARBA" id="ARBA00022576"/>
    </source>
</evidence>
<evidence type="ECO:0000256" key="1">
    <source>
        <dbReference type="ARBA" id="ARBA00001933"/>
    </source>
</evidence>
<comment type="catalytic activity">
    <reaction evidence="8 12">
        <text>a 2-oxocarboxylate + L-ornithine = L-glutamate 5-semialdehyde + an L-alpha-amino acid</text>
        <dbReference type="Rhea" id="RHEA:13877"/>
        <dbReference type="ChEBI" id="CHEBI:35179"/>
        <dbReference type="ChEBI" id="CHEBI:46911"/>
        <dbReference type="ChEBI" id="CHEBI:58066"/>
        <dbReference type="ChEBI" id="CHEBI:59869"/>
        <dbReference type="EC" id="2.6.1.13"/>
    </reaction>
</comment>
<dbReference type="CDD" id="cd00610">
    <property type="entry name" value="OAT_like"/>
    <property type="match status" value="1"/>
</dbReference>
<evidence type="ECO:0000256" key="10">
    <source>
        <dbReference type="ARBA" id="ARBA00073894"/>
    </source>
</evidence>
<dbReference type="PANTHER" id="PTHR11986:SF18">
    <property type="entry name" value="ORNITHINE AMINOTRANSFERASE, MITOCHONDRIAL"/>
    <property type="match status" value="1"/>
</dbReference>
<dbReference type="GO" id="GO:0004587">
    <property type="term" value="F:ornithine aminotransferase activity"/>
    <property type="evidence" value="ECO:0007669"/>
    <property type="project" value="UniProtKB-EC"/>
</dbReference>
<comment type="caution">
    <text evidence="13">The sequence shown here is derived from an EMBL/GenBank/DDBJ whole genome shotgun (WGS) entry which is preliminary data.</text>
</comment>
<proteinExistence type="inferred from homology"/>
<keyword evidence="5 12" id="KW-0032">Aminotransferase</keyword>
<evidence type="ECO:0000256" key="9">
    <source>
        <dbReference type="ARBA" id="ARBA00051944"/>
    </source>
</evidence>
<evidence type="ECO:0000256" key="2">
    <source>
        <dbReference type="ARBA" id="ARBA00004998"/>
    </source>
</evidence>
<dbReference type="FunFam" id="3.40.640.10:FF:000011">
    <property type="entry name" value="Ornithine aminotransferase"/>
    <property type="match status" value="1"/>
</dbReference>
<evidence type="ECO:0000256" key="11">
    <source>
        <dbReference type="RuleBase" id="RU003560"/>
    </source>
</evidence>
<comment type="cofactor">
    <cofactor evidence="1 12">
        <name>pyridoxal 5'-phosphate</name>
        <dbReference type="ChEBI" id="CHEBI:597326"/>
    </cofactor>
</comment>
<dbReference type="PROSITE" id="PS00600">
    <property type="entry name" value="AA_TRANSFER_CLASS_3"/>
    <property type="match status" value="1"/>
</dbReference>
<dbReference type="InterPro" id="IPR015422">
    <property type="entry name" value="PyrdxlP-dep_Trfase_small"/>
</dbReference>
<evidence type="ECO:0000256" key="12">
    <source>
        <dbReference type="RuleBase" id="RU365036"/>
    </source>
</evidence>
<dbReference type="AlphaFoldDB" id="A0A5A8DYV3"/>
<dbReference type="EMBL" id="VLTL01000013">
    <property type="protein sequence ID" value="KAA0170398.1"/>
    <property type="molecule type" value="Genomic_DNA"/>
</dbReference>
<dbReference type="EC" id="2.6.1.13" evidence="4 12"/>
<name>A0A5A8DYV3_CAFRO</name>
<dbReference type="InterPro" id="IPR015424">
    <property type="entry name" value="PyrdxlP-dep_Trfase"/>
</dbReference>
<keyword evidence="7 11" id="KW-0663">Pyridoxal phosphate</keyword>
<accession>A0A5A8DYV3</accession>
<dbReference type="Gene3D" id="3.40.640.10">
    <property type="entry name" value="Type I PLP-dependent aspartate aminotransferase-like (Major domain)"/>
    <property type="match status" value="1"/>
</dbReference>
<dbReference type="Proteomes" id="UP000324907">
    <property type="component" value="Unassembled WGS sequence"/>
</dbReference>
<dbReference type="InterPro" id="IPR010164">
    <property type="entry name" value="Orn_aminotrans"/>
</dbReference>
<dbReference type="NCBIfam" id="TIGR01885">
    <property type="entry name" value="Orn_aminotrans"/>
    <property type="match status" value="1"/>
</dbReference>
<evidence type="ECO:0000256" key="3">
    <source>
        <dbReference type="ARBA" id="ARBA00008954"/>
    </source>
</evidence>
<dbReference type="InterPro" id="IPR005814">
    <property type="entry name" value="Aminotrans_3"/>
</dbReference>
<dbReference type="UniPathway" id="UPA00098">
    <property type="reaction ID" value="UER00358"/>
</dbReference>
<gene>
    <name evidence="13" type="ORF">FNF28_01393</name>
</gene>
<evidence type="ECO:0000256" key="8">
    <source>
        <dbReference type="ARBA" id="ARBA00051265"/>
    </source>
</evidence>
<evidence type="ECO:0000313" key="13">
    <source>
        <dbReference type="EMBL" id="KAA0170398.1"/>
    </source>
</evidence>
<dbReference type="FunFam" id="3.90.1150.10:FF:000152">
    <property type="entry name" value="Ornithine aminotransferase"/>
    <property type="match status" value="1"/>
</dbReference>
<comment type="pathway">
    <text evidence="2 12">Amino-acid biosynthesis; L-proline biosynthesis; L-glutamate 5-semialdehyde from L-ornithine: step 1/1.</text>
</comment>
<organism evidence="13 14">
    <name type="scientific">Cafeteria roenbergensis</name>
    <name type="common">Marine flagellate</name>
    <dbReference type="NCBI Taxonomy" id="33653"/>
    <lineage>
        <taxon>Eukaryota</taxon>
        <taxon>Sar</taxon>
        <taxon>Stramenopiles</taxon>
        <taxon>Bigyra</taxon>
        <taxon>Opalozoa</taxon>
        <taxon>Bicosoecida</taxon>
        <taxon>Cafeteriaceae</taxon>
        <taxon>Cafeteria</taxon>
    </lineage>
</organism>